<name>A0A9X2NSU0_9BACE</name>
<organism evidence="1 2">
    <name type="scientific">Bacteroides muris</name>
    <name type="common">ex Fokt et al. 2023</name>
    <dbReference type="NCBI Taxonomy" id="2937417"/>
    <lineage>
        <taxon>Bacteria</taxon>
        <taxon>Pseudomonadati</taxon>
        <taxon>Bacteroidota</taxon>
        <taxon>Bacteroidia</taxon>
        <taxon>Bacteroidales</taxon>
        <taxon>Bacteroidaceae</taxon>
        <taxon>Bacteroides</taxon>
    </lineage>
</organism>
<evidence type="ECO:0000313" key="2">
    <source>
        <dbReference type="Proteomes" id="UP001143192"/>
    </source>
</evidence>
<proteinExistence type="predicted"/>
<protein>
    <submittedName>
        <fullName evidence="1">Uncharacterized protein</fullName>
    </submittedName>
</protein>
<accession>A0A9X2NSU0</accession>
<reference evidence="1" key="2">
    <citation type="submission" date="2022-04" db="EMBL/GenBank/DDBJ databases">
        <authorList>
            <person name="Fokt H."/>
            <person name="Baines J."/>
        </authorList>
    </citation>
    <scope>NUCLEOTIDE SEQUENCE</scope>
    <source>
        <strain evidence="1">KH365_2</strain>
    </source>
</reference>
<gene>
    <name evidence="1" type="ORF">M1B79_13300</name>
</gene>
<dbReference type="RefSeq" id="WP_257932020.1">
    <property type="nucleotide sequence ID" value="NZ_JAMZED010000033.1"/>
</dbReference>
<sequence>MIDWNEYPLNLLSKVQVEEAVSTSSYVIVDMEARELLSPNRFDIYAKLLYIDHKVKGVDMSYAMSVYRKHIEVITGYSFAENGQPDKNSFDKFVKCFDHLIETFQLRGFDPTLSLIPVDADNLPMDGSHRVSCAAYFNQKIRVIKFINYRRFPYTSEWFAKNHLFENVLGAISLEACNWHSDLYMACLWPRAYEQKENRKQALKILKGTVSIVSCLQLDLGKNGLRNLLIQVYGFMPWIGNARNHFMGIYHKLNEICSSSNCTTVEFILFQGKGLESVLELKEKIRMIFNQGKGSIHITDNMEETKQIARLIYNPNSVAHVKYAYPDKFLKSWDMCMKYKSFLIDNGFNLDNYIIDSSMVMAINGIREAGDLDYYTVDSEDKKESLHFMQPSCMECHDKYAIYHDIPIMDMIYIPSNYFVFNDLKFLTLDAVKRFKKKKGEKKDLLDVKLIESFCSMNSDQWRYRLLLIQNAYRRKKAHLILKSKSFLRIILVRLHLLEFVKRKMVDKS</sequence>
<evidence type="ECO:0000313" key="1">
    <source>
        <dbReference type="EMBL" id="MCR6505611.1"/>
    </source>
</evidence>
<keyword evidence="2" id="KW-1185">Reference proteome</keyword>
<dbReference type="Proteomes" id="UP001143192">
    <property type="component" value="Unassembled WGS sequence"/>
</dbReference>
<reference evidence="1" key="1">
    <citation type="journal article" date="2022" name="Arch. Microbiol.">
        <title>Bacteroides muris sp. nov. isolated from the cecum of wild-derived house mice.</title>
        <authorList>
            <person name="Fokt H."/>
            <person name="Unni R."/>
            <person name="Repnik U."/>
            <person name="Schmitz R.A."/>
            <person name="Bramkamp M."/>
            <person name="Baines J.F."/>
            <person name="Unterweger D."/>
        </authorList>
    </citation>
    <scope>NUCLEOTIDE SEQUENCE</scope>
    <source>
        <strain evidence="1">KH365_2</strain>
    </source>
</reference>
<dbReference type="EMBL" id="JAMZED010000033">
    <property type="protein sequence ID" value="MCR6505611.1"/>
    <property type="molecule type" value="Genomic_DNA"/>
</dbReference>
<comment type="caution">
    <text evidence="1">The sequence shown here is derived from an EMBL/GenBank/DDBJ whole genome shotgun (WGS) entry which is preliminary data.</text>
</comment>
<dbReference type="AlphaFoldDB" id="A0A9X2NSU0"/>